<evidence type="ECO:0000313" key="2">
    <source>
        <dbReference type="EMBL" id="KAJ8750035.1"/>
    </source>
</evidence>
<keyword evidence="3" id="KW-1185">Reference proteome</keyword>
<dbReference type="InterPro" id="IPR029472">
    <property type="entry name" value="Copia-like_N"/>
</dbReference>
<proteinExistence type="predicted"/>
<evidence type="ECO:0000259" key="1">
    <source>
        <dbReference type="Pfam" id="PF14244"/>
    </source>
</evidence>
<comment type="caution">
    <text evidence="2">The sequence shown here is derived from an EMBL/GenBank/DDBJ whole genome shotgun (WGS) entry which is preliminary data.</text>
</comment>
<organism evidence="2 3">
    <name type="scientific">Erythroxylum novogranatense</name>
    <dbReference type="NCBI Taxonomy" id="1862640"/>
    <lineage>
        <taxon>Eukaryota</taxon>
        <taxon>Viridiplantae</taxon>
        <taxon>Streptophyta</taxon>
        <taxon>Embryophyta</taxon>
        <taxon>Tracheophyta</taxon>
        <taxon>Spermatophyta</taxon>
        <taxon>Magnoliopsida</taxon>
        <taxon>eudicotyledons</taxon>
        <taxon>Gunneridae</taxon>
        <taxon>Pentapetalae</taxon>
        <taxon>rosids</taxon>
        <taxon>fabids</taxon>
        <taxon>Malpighiales</taxon>
        <taxon>Erythroxylaceae</taxon>
        <taxon>Erythroxylum</taxon>
    </lineage>
</organism>
<feature type="domain" description="Retrotransposon Copia-like N-terminal" evidence="1">
    <location>
        <begin position="35"/>
        <end position="72"/>
    </location>
</feature>
<dbReference type="Proteomes" id="UP001159364">
    <property type="component" value="Linkage Group LG11"/>
</dbReference>
<dbReference type="Pfam" id="PF14244">
    <property type="entry name" value="Retrotran_gag_3"/>
    <property type="match status" value="1"/>
</dbReference>
<accession>A0AAV8SDC2</accession>
<name>A0AAV8SDC2_9ROSI</name>
<dbReference type="PANTHER" id="PTHR37610:SF40">
    <property type="entry name" value="OS01G0909600 PROTEIN"/>
    <property type="match status" value="1"/>
</dbReference>
<reference evidence="2 3" key="1">
    <citation type="submission" date="2021-09" db="EMBL/GenBank/DDBJ databases">
        <title>Genomic insights and catalytic innovation underlie evolution of tropane alkaloids biosynthesis.</title>
        <authorList>
            <person name="Wang Y.-J."/>
            <person name="Tian T."/>
            <person name="Huang J.-P."/>
            <person name="Huang S.-X."/>
        </authorList>
    </citation>
    <scope>NUCLEOTIDE SEQUENCE [LARGE SCALE GENOMIC DNA]</scope>
    <source>
        <strain evidence="2">KIB-2018</strain>
        <tissue evidence="2">Leaf</tissue>
    </source>
</reference>
<dbReference type="EMBL" id="JAIWQS010000011">
    <property type="protein sequence ID" value="KAJ8750035.1"/>
    <property type="molecule type" value="Genomic_DNA"/>
</dbReference>
<gene>
    <name evidence="2" type="ORF">K2173_013950</name>
</gene>
<dbReference type="PANTHER" id="PTHR37610">
    <property type="entry name" value="CCHC-TYPE DOMAIN-CONTAINING PROTEIN"/>
    <property type="match status" value="1"/>
</dbReference>
<dbReference type="AlphaFoldDB" id="A0AAV8SDC2"/>
<protein>
    <recommendedName>
        <fullName evidence="1">Retrotransposon Copia-like N-terminal domain-containing protein</fullName>
    </recommendedName>
</protein>
<sequence>MASPTKQNQMPTDFLAQVAELLRQKQPEPITETTINIKLNDNNYAIWSRTAQLVLLGRGRTGYITGKTVTPDPNDTGYKTWEQMDGSVRSLIHNSMEPEIAAQFILCPNAKELWDKIAATYHNGDQYYWTVQGIWREIDFRQPQSMKCPDDRKTYNLEKQEDRVFAFLWGLDGKFDPIKRDLLKAQQSPTLEEAYNVVRREDRRLAGMTNQPPGRVGVVAKMQSELSSSSRDGNGKWVGK</sequence>
<evidence type="ECO:0000313" key="3">
    <source>
        <dbReference type="Proteomes" id="UP001159364"/>
    </source>
</evidence>